<dbReference type="InterPro" id="IPR010998">
    <property type="entry name" value="Integrase_recombinase_N"/>
</dbReference>
<dbReference type="GO" id="GO:0015074">
    <property type="term" value="P:DNA integration"/>
    <property type="evidence" value="ECO:0007669"/>
    <property type="project" value="InterPro"/>
</dbReference>
<dbReference type="AlphaFoldDB" id="A0AAE4Y8K3"/>
<evidence type="ECO:0000313" key="3">
    <source>
        <dbReference type="EMBL" id="NBZ87928.1"/>
    </source>
</evidence>
<dbReference type="SUPFAM" id="SSF56349">
    <property type="entry name" value="DNA breaking-rejoining enzymes"/>
    <property type="match status" value="1"/>
</dbReference>
<evidence type="ECO:0000256" key="2">
    <source>
        <dbReference type="ARBA" id="ARBA00023172"/>
    </source>
</evidence>
<dbReference type="GO" id="GO:0006310">
    <property type="term" value="P:DNA recombination"/>
    <property type="evidence" value="ECO:0007669"/>
    <property type="project" value="UniProtKB-KW"/>
</dbReference>
<dbReference type="Proteomes" id="UP001193501">
    <property type="component" value="Unassembled WGS sequence"/>
</dbReference>
<dbReference type="EMBL" id="JAABNR010000008">
    <property type="protein sequence ID" value="NBZ87928.1"/>
    <property type="molecule type" value="Genomic_DNA"/>
</dbReference>
<keyword evidence="4" id="KW-1185">Reference proteome</keyword>
<keyword evidence="1" id="KW-0238">DNA-binding</keyword>
<comment type="caution">
    <text evidence="3">The sequence shown here is derived from an EMBL/GenBank/DDBJ whole genome shotgun (WGS) entry which is preliminary data.</text>
</comment>
<dbReference type="RefSeq" id="WP_168774735.1">
    <property type="nucleotide sequence ID" value="NZ_JAABNR010000008.1"/>
</dbReference>
<accession>A0AAE4Y8K3</accession>
<protein>
    <submittedName>
        <fullName evidence="3">Integrase</fullName>
    </submittedName>
</protein>
<sequence length="322" mass="36994">MVTGGKRFVWSPDGKRWYFRRLGKLVRIKAEPGTEEFDREYWEIMRGRVAPRGTSWAELIASYRASDRWLGLKPRTRRDYETVMEYITEKNGRRDATRTRRADVIAAMDANRHRTRFANYLPSVMSQIFEHAQDLGLMATNPAKGVRRQKVPEDRRRAHIPWPDEAVDKFRAEARPAARLIFEVGVGSVQRPSDWLAIPWGAYDGDSLSLVQGKTGVKLVIPCTAALRAALDAARPPGVDPARPMTYNSMAYLMLRERRRLGLGAYDLHALRYRGVIELTWAGCTDDEIEAYSGHETIEMIRKYAGEARQEMRARQAREKRP</sequence>
<organism evidence="3 4">
    <name type="scientific">Stagnihabitans tardus</name>
    <dbReference type="NCBI Taxonomy" id="2699202"/>
    <lineage>
        <taxon>Bacteria</taxon>
        <taxon>Pseudomonadati</taxon>
        <taxon>Pseudomonadota</taxon>
        <taxon>Alphaproteobacteria</taxon>
        <taxon>Rhodobacterales</taxon>
        <taxon>Paracoccaceae</taxon>
        <taxon>Stagnihabitans</taxon>
    </lineage>
</organism>
<dbReference type="Gene3D" id="1.10.150.130">
    <property type="match status" value="1"/>
</dbReference>
<dbReference type="GO" id="GO:0003677">
    <property type="term" value="F:DNA binding"/>
    <property type="evidence" value="ECO:0007669"/>
    <property type="project" value="UniProtKB-KW"/>
</dbReference>
<evidence type="ECO:0000313" key="4">
    <source>
        <dbReference type="Proteomes" id="UP001193501"/>
    </source>
</evidence>
<name>A0AAE4Y8K3_9RHOB</name>
<gene>
    <name evidence="3" type="ORF">GV832_10090</name>
</gene>
<evidence type="ECO:0000256" key="1">
    <source>
        <dbReference type="ARBA" id="ARBA00023125"/>
    </source>
</evidence>
<dbReference type="InterPro" id="IPR011010">
    <property type="entry name" value="DNA_brk_join_enz"/>
</dbReference>
<dbReference type="Gene3D" id="1.10.443.10">
    <property type="entry name" value="Intergrase catalytic core"/>
    <property type="match status" value="1"/>
</dbReference>
<keyword evidence="2" id="KW-0233">DNA recombination</keyword>
<proteinExistence type="predicted"/>
<dbReference type="InterPro" id="IPR013762">
    <property type="entry name" value="Integrase-like_cat_sf"/>
</dbReference>
<reference evidence="3" key="1">
    <citation type="submission" date="2020-01" db="EMBL/GenBank/DDBJ databases">
        <authorList>
            <person name="Chen W.-M."/>
        </authorList>
    </citation>
    <scope>NUCLEOTIDE SEQUENCE</scope>
    <source>
        <strain evidence="3">CYK-10</strain>
    </source>
</reference>